<dbReference type="NCBIfam" id="NF006681">
    <property type="entry name" value="PRK09229.1-2"/>
    <property type="match status" value="1"/>
</dbReference>
<dbReference type="InterPro" id="IPR010252">
    <property type="entry name" value="HutF"/>
</dbReference>
<evidence type="ECO:0000259" key="6">
    <source>
        <dbReference type="Pfam" id="PF22429"/>
    </source>
</evidence>
<keyword evidence="4" id="KW-0862">Zinc</keyword>
<comment type="cofactor">
    <cofactor evidence="1">
        <name>Zn(2+)</name>
        <dbReference type="ChEBI" id="CHEBI:29105"/>
    </cofactor>
</comment>
<dbReference type="NCBIfam" id="NF006683">
    <property type="entry name" value="PRK09229.1-4"/>
    <property type="match status" value="1"/>
</dbReference>
<dbReference type="InterPro" id="IPR051607">
    <property type="entry name" value="Metallo-dep_hydrolases"/>
</dbReference>
<dbReference type="SUPFAM" id="SSF51338">
    <property type="entry name" value="Composite domain of metallo-dependent hydrolases"/>
    <property type="match status" value="1"/>
</dbReference>
<accession>A0A4S2D0Q6</accession>
<evidence type="ECO:0000313" key="7">
    <source>
        <dbReference type="EMBL" id="TGY33674.1"/>
    </source>
</evidence>
<dbReference type="InterPro" id="IPR006680">
    <property type="entry name" value="Amidohydro-rel"/>
</dbReference>
<feature type="domain" description="Formimidoylglutamate deiminase N-terminal" evidence="6">
    <location>
        <begin position="10"/>
        <end position="48"/>
    </location>
</feature>
<evidence type="ECO:0000256" key="2">
    <source>
        <dbReference type="ARBA" id="ARBA00022723"/>
    </source>
</evidence>
<evidence type="ECO:0000259" key="5">
    <source>
        <dbReference type="Pfam" id="PF01979"/>
    </source>
</evidence>
<dbReference type="Proteomes" id="UP000306631">
    <property type="component" value="Unassembled WGS sequence"/>
</dbReference>
<keyword evidence="3 7" id="KW-0378">Hydrolase</keyword>
<dbReference type="GO" id="GO:0050416">
    <property type="term" value="F:formimidoylglutamate deiminase activity"/>
    <property type="evidence" value="ECO:0007669"/>
    <property type="project" value="UniProtKB-EC"/>
</dbReference>
<sequence>MPANPAPLLVFHAAHALLPSGWARDVRIACQGGTLVEVTAGAPAQPGDTALAIAVPGLGNLHSHAFQRGMAGLTEIGGNSGDSFWSWRELMYRFLAHLQPDAVQAIAEQAYVEMLESGFTRVGEFHYLHHAADGTPYADRAEMAARIAAAAQGSGIGLTLLPVFYAHADFGGVAPNPAQRRLIHDVDGFAELLQGCAHALRGSDDAVLGIAPHSLRAVTGDELAALLPLTAGPVHIHIAEQTREVDACVAWSGLRPVRWLYEHAPVDARWCLVHATHVDADEVQRMVASQAVVGLCPITEANLGDGLFPMQAFVRAGGRFGVGSDSNVLIDAAEELRLLEYGQRLHVRGRNVLAPGDGQSSGRWLFEQSLRGAGQALGVATGLQVGAPADVVELDAAHPALIAREGDALLDSWVFAARNGAVRSVWRQGRQLVREGRHLQRDAVAARFANALRTVLQAG</sequence>
<dbReference type="SUPFAM" id="SSF51556">
    <property type="entry name" value="Metallo-dependent hydrolases"/>
    <property type="match status" value="1"/>
</dbReference>
<dbReference type="AlphaFoldDB" id="A0A4S2D0Q6"/>
<comment type="caution">
    <text evidence="7">The sequence shown here is derived from an EMBL/GenBank/DDBJ whole genome shotgun (WGS) entry which is preliminary data.</text>
</comment>
<dbReference type="GO" id="GO:0046872">
    <property type="term" value="F:metal ion binding"/>
    <property type="evidence" value="ECO:0007669"/>
    <property type="project" value="UniProtKB-KW"/>
</dbReference>
<dbReference type="PANTHER" id="PTHR11271:SF48">
    <property type="entry name" value="AMIDOHYDROLASE-RELATED DOMAIN-CONTAINING PROTEIN"/>
    <property type="match status" value="1"/>
</dbReference>
<dbReference type="PANTHER" id="PTHR11271">
    <property type="entry name" value="GUANINE DEAMINASE"/>
    <property type="match status" value="1"/>
</dbReference>
<dbReference type="Gene3D" id="3.20.20.140">
    <property type="entry name" value="Metal-dependent hydrolases"/>
    <property type="match status" value="1"/>
</dbReference>
<dbReference type="EC" id="3.5.3.13" evidence="7"/>
<dbReference type="GO" id="GO:0005829">
    <property type="term" value="C:cytosol"/>
    <property type="evidence" value="ECO:0007669"/>
    <property type="project" value="TreeGrafter"/>
</dbReference>
<reference evidence="7 8" key="1">
    <citation type="submission" date="2019-04" db="EMBL/GenBank/DDBJ databases">
        <title>Microbes associate with the intestines of laboratory mice.</title>
        <authorList>
            <person name="Navarre W."/>
            <person name="Wong E."/>
            <person name="Huang K."/>
            <person name="Tropini C."/>
            <person name="Ng K."/>
            <person name="Yu B."/>
        </authorList>
    </citation>
    <scope>NUCLEOTIDE SEQUENCE [LARGE SCALE GENOMIC DNA]</scope>
    <source>
        <strain evidence="7 8">NM62_B4-13</strain>
    </source>
</reference>
<dbReference type="Gene3D" id="2.30.40.10">
    <property type="entry name" value="Urease, subunit C, domain 1"/>
    <property type="match status" value="1"/>
</dbReference>
<dbReference type="Pfam" id="PF22429">
    <property type="entry name" value="HutF_N"/>
    <property type="match status" value="1"/>
</dbReference>
<evidence type="ECO:0000313" key="8">
    <source>
        <dbReference type="Proteomes" id="UP000306631"/>
    </source>
</evidence>
<dbReference type="NCBIfam" id="NF006684">
    <property type="entry name" value="PRK09229.1-5"/>
    <property type="match status" value="1"/>
</dbReference>
<evidence type="ECO:0000256" key="4">
    <source>
        <dbReference type="ARBA" id="ARBA00022833"/>
    </source>
</evidence>
<organism evidence="7 8">
    <name type="scientific">Stenotrophomonas maltophilia</name>
    <name type="common">Pseudomonas maltophilia</name>
    <name type="synonym">Xanthomonas maltophilia</name>
    <dbReference type="NCBI Taxonomy" id="40324"/>
    <lineage>
        <taxon>Bacteria</taxon>
        <taxon>Pseudomonadati</taxon>
        <taxon>Pseudomonadota</taxon>
        <taxon>Gammaproteobacteria</taxon>
        <taxon>Lysobacterales</taxon>
        <taxon>Lysobacteraceae</taxon>
        <taxon>Stenotrophomonas</taxon>
        <taxon>Stenotrophomonas maltophilia group</taxon>
    </lineage>
</organism>
<evidence type="ECO:0000256" key="3">
    <source>
        <dbReference type="ARBA" id="ARBA00022801"/>
    </source>
</evidence>
<name>A0A4S2D0Q6_STEMA</name>
<dbReference type="RefSeq" id="WP_136005477.1">
    <property type="nucleotide sequence ID" value="NZ_SRYW01000009.1"/>
</dbReference>
<dbReference type="InterPro" id="IPR055156">
    <property type="entry name" value="HutF-like_N"/>
</dbReference>
<proteinExistence type="predicted"/>
<dbReference type="Pfam" id="PF01979">
    <property type="entry name" value="Amidohydro_1"/>
    <property type="match status" value="1"/>
</dbReference>
<dbReference type="InterPro" id="IPR011059">
    <property type="entry name" value="Metal-dep_hydrolase_composite"/>
</dbReference>
<dbReference type="InterPro" id="IPR032466">
    <property type="entry name" value="Metal_Hydrolase"/>
</dbReference>
<gene>
    <name evidence="7" type="ORF">E5352_12115</name>
</gene>
<feature type="domain" description="Amidohydrolase-related" evidence="5">
    <location>
        <begin position="53"/>
        <end position="431"/>
    </location>
</feature>
<dbReference type="EMBL" id="SRYW01000009">
    <property type="protein sequence ID" value="TGY33674.1"/>
    <property type="molecule type" value="Genomic_DNA"/>
</dbReference>
<dbReference type="GO" id="GO:0019239">
    <property type="term" value="F:deaminase activity"/>
    <property type="evidence" value="ECO:0007669"/>
    <property type="project" value="TreeGrafter"/>
</dbReference>
<evidence type="ECO:0000256" key="1">
    <source>
        <dbReference type="ARBA" id="ARBA00001947"/>
    </source>
</evidence>
<keyword evidence="2" id="KW-0479">Metal-binding</keyword>
<dbReference type="NCBIfam" id="TIGR02022">
    <property type="entry name" value="hutF"/>
    <property type="match status" value="1"/>
</dbReference>
<dbReference type="OrthoDB" id="9796020at2"/>
<protein>
    <submittedName>
        <fullName evidence="7">Formimidoylglutamate deiminase</fullName>
        <ecNumber evidence="7">3.5.3.13</ecNumber>
    </submittedName>
</protein>